<keyword evidence="2" id="KW-1185">Reference proteome</keyword>
<dbReference type="AlphaFoldDB" id="A0A9P7J738"/>
<name>A0A9P7J738_9AGAM</name>
<organism evidence="1 2">
    <name type="scientific">Suillus subaureus</name>
    <dbReference type="NCBI Taxonomy" id="48587"/>
    <lineage>
        <taxon>Eukaryota</taxon>
        <taxon>Fungi</taxon>
        <taxon>Dikarya</taxon>
        <taxon>Basidiomycota</taxon>
        <taxon>Agaricomycotina</taxon>
        <taxon>Agaricomycetes</taxon>
        <taxon>Agaricomycetidae</taxon>
        <taxon>Boletales</taxon>
        <taxon>Suillineae</taxon>
        <taxon>Suillaceae</taxon>
        <taxon>Suillus</taxon>
    </lineage>
</organism>
<protein>
    <submittedName>
        <fullName evidence="1">Uncharacterized protein</fullName>
    </submittedName>
</protein>
<accession>A0A9P7J738</accession>
<dbReference type="OrthoDB" id="2675409at2759"/>
<dbReference type="RefSeq" id="XP_041187589.1">
    <property type="nucleotide sequence ID" value="XM_041331710.1"/>
</dbReference>
<reference evidence="1" key="1">
    <citation type="journal article" date="2020" name="New Phytol.">
        <title>Comparative genomics reveals dynamic genome evolution in host specialist ectomycorrhizal fungi.</title>
        <authorList>
            <person name="Lofgren L.A."/>
            <person name="Nguyen N.H."/>
            <person name="Vilgalys R."/>
            <person name="Ruytinx J."/>
            <person name="Liao H.L."/>
            <person name="Branco S."/>
            <person name="Kuo A."/>
            <person name="LaButti K."/>
            <person name="Lipzen A."/>
            <person name="Andreopoulos W."/>
            <person name="Pangilinan J."/>
            <person name="Riley R."/>
            <person name="Hundley H."/>
            <person name="Na H."/>
            <person name="Barry K."/>
            <person name="Grigoriev I.V."/>
            <person name="Stajich J.E."/>
            <person name="Kennedy P.G."/>
        </authorList>
    </citation>
    <scope>NUCLEOTIDE SEQUENCE</scope>
    <source>
        <strain evidence="1">MN1</strain>
    </source>
</reference>
<dbReference type="EMBL" id="JABBWG010000048">
    <property type="protein sequence ID" value="KAG1806068.1"/>
    <property type="molecule type" value="Genomic_DNA"/>
</dbReference>
<proteinExistence type="predicted"/>
<sequence length="71" mass="7611">MSRRSSSGSLINHLDCPELPYFEWDDIIAGQPVNLDIVLSDIYAGSGSATVATALDWPCVSISLRVPSSNT</sequence>
<evidence type="ECO:0000313" key="1">
    <source>
        <dbReference type="EMBL" id="KAG1806068.1"/>
    </source>
</evidence>
<dbReference type="GeneID" id="64625727"/>
<dbReference type="Proteomes" id="UP000807769">
    <property type="component" value="Unassembled WGS sequence"/>
</dbReference>
<evidence type="ECO:0000313" key="2">
    <source>
        <dbReference type="Proteomes" id="UP000807769"/>
    </source>
</evidence>
<comment type="caution">
    <text evidence="1">The sequence shown here is derived from an EMBL/GenBank/DDBJ whole genome shotgun (WGS) entry which is preliminary data.</text>
</comment>
<gene>
    <name evidence="1" type="ORF">BJ212DRAFT_1282876</name>
</gene>